<feature type="compositionally biased region" description="Basic and acidic residues" evidence="22">
    <location>
        <begin position="591"/>
        <end position="616"/>
    </location>
</feature>
<feature type="compositionally biased region" description="Acidic residues" evidence="22">
    <location>
        <begin position="545"/>
        <end position="590"/>
    </location>
</feature>
<keyword evidence="13" id="KW-0333">Golgi apparatus</keyword>
<evidence type="ECO:0000256" key="11">
    <source>
        <dbReference type="ARBA" id="ARBA00022794"/>
    </source>
</evidence>
<evidence type="ECO:0000313" key="24">
    <source>
        <dbReference type="EMBL" id="KAJ1118930.1"/>
    </source>
</evidence>
<evidence type="ECO:0000256" key="12">
    <source>
        <dbReference type="ARBA" id="ARBA00022846"/>
    </source>
</evidence>
<accession>A0AAV7NVE8</accession>
<name>A0AAV7NVE8_PLEWA</name>
<dbReference type="PRINTS" id="PR00633">
    <property type="entry name" value="RCCNDNSATION"/>
</dbReference>
<evidence type="ECO:0000256" key="21">
    <source>
        <dbReference type="PROSITE-ProRule" id="PRU00235"/>
    </source>
</evidence>
<dbReference type="GO" id="GO:0005794">
    <property type="term" value="C:Golgi apparatus"/>
    <property type="evidence" value="ECO:0007669"/>
    <property type="project" value="UniProtKB-SubCell"/>
</dbReference>
<evidence type="ECO:0000256" key="10">
    <source>
        <dbReference type="ARBA" id="ARBA00022737"/>
    </source>
</evidence>
<dbReference type="GO" id="GO:0005929">
    <property type="term" value="C:cilium"/>
    <property type="evidence" value="ECO:0007669"/>
    <property type="project" value="UniProtKB-ARBA"/>
</dbReference>
<keyword evidence="25" id="KW-1185">Reference proteome</keyword>
<evidence type="ECO:0000256" key="15">
    <source>
        <dbReference type="ARBA" id="ARBA00023212"/>
    </source>
</evidence>
<dbReference type="InterPro" id="IPR051625">
    <property type="entry name" value="Signaling_Regulatory_Domain"/>
</dbReference>
<dbReference type="EMBL" id="JANPWB010000012">
    <property type="protein sequence ID" value="KAJ1118930.1"/>
    <property type="molecule type" value="Genomic_DNA"/>
</dbReference>
<evidence type="ECO:0000256" key="16">
    <source>
        <dbReference type="ARBA" id="ARBA00023273"/>
    </source>
</evidence>
<feature type="compositionally biased region" description="Basic and acidic residues" evidence="22">
    <location>
        <begin position="535"/>
        <end position="544"/>
    </location>
</feature>
<comment type="subcellular location">
    <subcellularLocation>
        <location evidence="1">Cytoplasm</location>
        <location evidence="1">Cytoskeleton</location>
        <location evidence="1">Cilium basal body</location>
    </subcellularLocation>
    <subcellularLocation>
        <location evidence="4">Cytoplasm</location>
        <location evidence="4">Cytoskeleton</location>
        <location evidence="4">Flagellum axoneme</location>
    </subcellularLocation>
    <subcellularLocation>
        <location evidence="2">Cytoplasm</location>
        <location evidence="2">Cytoskeleton</location>
        <location evidence="2">Microtubule organizing center</location>
        <location evidence="2">Centrosome</location>
    </subcellularLocation>
    <subcellularLocation>
        <location evidence="3">Golgi apparatus</location>
    </subcellularLocation>
</comment>
<organism evidence="24 25">
    <name type="scientific">Pleurodeles waltl</name>
    <name type="common">Iberian ribbed newt</name>
    <dbReference type="NCBI Taxonomy" id="8319"/>
    <lineage>
        <taxon>Eukaryota</taxon>
        <taxon>Metazoa</taxon>
        <taxon>Chordata</taxon>
        <taxon>Craniata</taxon>
        <taxon>Vertebrata</taxon>
        <taxon>Euteleostomi</taxon>
        <taxon>Amphibia</taxon>
        <taxon>Batrachia</taxon>
        <taxon>Caudata</taxon>
        <taxon>Salamandroidea</taxon>
        <taxon>Salamandridae</taxon>
        <taxon>Pleurodelinae</taxon>
        <taxon>Pleurodeles</taxon>
    </lineage>
</organism>
<comment type="caution">
    <text evidence="24">The sequence shown here is derived from an EMBL/GenBank/DDBJ whole genome shotgun (WGS) entry which is preliminary data.</text>
</comment>
<feature type="region of interest" description="Disordered" evidence="22">
    <location>
        <begin position="535"/>
        <end position="760"/>
    </location>
</feature>
<dbReference type="GO" id="GO:0005813">
    <property type="term" value="C:centrosome"/>
    <property type="evidence" value="ECO:0007669"/>
    <property type="project" value="UniProtKB-SubCell"/>
</dbReference>
<dbReference type="Gene3D" id="2.130.10.30">
    <property type="entry name" value="Regulator of chromosome condensation 1/beta-lactamase-inhibitor protein II"/>
    <property type="match status" value="1"/>
</dbReference>
<evidence type="ECO:0000256" key="5">
    <source>
        <dbReference type="ARBA" id="ARBA00022481"/>
    </source>
</evidence>
<dbReference type="Proteomes" id="UP001066276">
    <property type="component" value="Chromosome 8"/>
</dbReference>
<feature type="region of interest" description="Disordered" evidence="22">
    <location>
        <begin position="392"/>
        <end position="423"/>
    </location>
</feature>
<evidence type="ECO:0000256" key="19">
    <source>
        <dbReference type="ARBA" id="ARBA00023305"/>
    </source>
</evidence>
<evidence type="ECO:0000256" key="8">
    <source>
        <dbReference type="ARBA" id="ARBA00022606"/>
    </source>
</evidence>
<evidence type="ECO:0000256" key="2">
    <source>
        <dbReference type="ARBA" id="ARBA00004300"/>
    </source>
</evidence>
<dbReference type="InterPro" id="IPR058923">
    <property type="entry name" value="RCC1-like_dom"/>
</dbReference>
<keyword evidence="11" id="KW-0970">Cilium biogenesis/degradation</keyword>
<sequence>MSAEESDDEIPDSGAVFTFGKSKFAENIPSKFWLKNDKPVHIVCGDEHTAVVTGNGKLYMFGSNNWGQLGLKSGNTITKPTCVKALKSEKVKFAACGRNHTLVYTDRGSVYAAGGNSEGQLGLGHTEETTGFKEITFFTNQYKIKQLSAGSNTSAALTVDGKLFMWGDNSEGQIGQANEANASAPRQVDVKKPISCVSCGYYHSALVTKDGELYTFGEPENGKLGLSSKQLKNNKVPQLVPGISVKVIMVACGGGHTVALTENEVCTFGLGQYGQLGHGTFIFETSEPKTVDALKRHKVCSIACGENHTAVVTDRGLLYTFGDGRHGKLGLGEENFTNQFTPTLCTNFLKFTVLSVSCGGCHMLVFAIPRPKGSEEIEIDDLKENCLTVPHSELGGDSSPPSPLQRTLSARHRRREREMSPEQNSLLTRTLPAIGANLLNSSMPITSKTIPSRLPSMNHHSAKANASLILEPKSDAKSDVKKQMIDQVKDISMDEDSENESHHGGLGDTIDPLNMTHMMNLNPANKSLELSQVAKRKEQNLKDEGTEESEEEEEEEDTHDEEEEDEAEEEEEEAEEDEEEDDEGEEEEEREDKKAETVDITRTKEQDHIIKPDSGDQSHASSVSILGKEKKITKNNESPEGETPKAQPISESPDGNLEKNGAKTGGILERTKRMSLFKRKSSTSQKSMQENSEDAQSKVVSPSEKSKGKSNKLPGIESKDENQNSTKGSPKEIMQSEQDLTQTGQNSQEKKTKSNTCAIL</sequence>
<dbReference type="InterPro" id="IPR000408">
    <property type="entry name" value="Reg_chr_condens"/>
</dbReference>
<evidence type="ECO:0000256" key="17">
    <source>
        <dbReference type="ARBA" id="ARBA00023288"/>
    </source>
</evidence>
<feature type="repeat" description="RCC1" evidence="21">
    <location>
        <begin position="211"/>
        <end position="263"/>
    </location>
</feature>
<keyword evidence="7" id="KW-0597">Phosphoprotein</keyword>
<feature type="domain" description="RCC1-like" evidence="23">
    <location>
        <begin position="33"/>
        <end position="365"/>
    </location>
</feature>
<feature type="repeat" description="RCC1" evidence="21">
    <location>
        <begin position="263"/>
        <end position="315"/>
    </location>
</feature>
<keyword evidence="12" id="KW-0282">Flagellum</keyword>
<feature type="repeat" description="RCC1" evidence="21">
    <location>
        <begin position="316"/>
        <end position="369"/>
    </location>
</feature>
<dbReference type="FunFam" id="2.130.10.30:FF:000013">
    <property type="entry name" value="Retinitis pigmentosa GTPase regulator isoform 1"/>
    <property type="match status" value="1"/>
</dbReference>
<evidence type="ECO:0000256" key="9">
    <source>
        <dbReference type="ARBA" id="ARBA00022658"/>
    </source>
</evidence>
<keyword evidence="9" id="KW-0344">Guanine-nucleotide releasing factor</keyword>
<evidence type="ECO:0000256" key="7">
    <source>
        <dbReference type="ARBA" id="ARBA00022553"/>
    </source>
</evidence>
<dbReference type="PROSITE" id="PS00626">
    <property type="entry name" value="RCC1_2"/>
    <property type="match status" value="3"/>
</dbReference>
<protein>
    <recommendedName>
        <fullName evidence="20">X-linked retinitis pigmentosa GTPase regulator</fullName>
    </recommendedName>
</protein>
<feature type="repeat" description="RCC1" evidence="21">
    <location>
        <begin position="108"/>
        <end position="160"/>
    </location>
</feature>
<evidence type="ECO:0000256" key="1">
    <source>
        <dbReference type="ARBA" id="ARBA00004120"/>
    </source>
</evidence>
<feature type="repeat" description="RCC1" evidence="21">
    <location>
        <begin position="56"/>
        <end position="107"/>
    </location>
</feature>
<gene>
    <name evidence="24" type="ORF">NDU88_007117</name>
</gene>
<keyword evidence="19" id="KW-0844">Vision</keyword>
<keyword evidence="14" id="KW-0969">Cilium</keyword>
<dbReference type="Pfam" id="PF25390">
    <property type="entry name" value="WD40_RLD"/>
    <property type="match status" value="1"/>
</dbReference>
<evidence type="ECO:0000256" key="4">
    <source>
        <dbReference type="ARBA" id="ARBA00004611"/>
    </source>
</evidence>
<dbReference type="AlphaFoldDB" id="A0AAV7NVE8"/>
<keyword evidence="18" id="KW-0636">Prenylation</keyword>
<evidence type="ECO:0000256" key="13">
    <source>
        <dbReference type="ARBA" id="ARBA00023034"/>
    </source>
</evidence>
<evidence type="ECO:0000256" key="18">
    <source>
        <dbReference type="ARBA" id="ARBA00023289"/>
    </source>
</evidence>
<evidence type="ECO:0000256" key="22">
    <source>
        <dbReference type="SAM" id="MobiDB-lite"/>
    </source>
</evidence>
<dbReference type="GO" id="GO:0005085">
    <property type="term" value="F:guanyl-nucleotide exchange factor activity"/>
    <property type="evidence" value="ECO:0007669"/>
    <property type="project" value="UniProtKB-KW"/>
</dbReference>
<keyword evidence="8" id="KW-0716">Sensory transduction</keyword>
<dbReference type="PANTHER" id="PTHR22872">
    <property type="entry name" value="BTK-BINDING PROTEIN-RELATED"/>
    <property type="match status" value="1"/>
</dbReference>
<evidence type="ECO:0000313" key="25">
    <source>
        <dbReference type="Proteomes" id="UP001066276"/>
    </source>
</evidence>
<feature type="region of interest" description="Disordered" evidence="22">
    <location>
        <begin position="492"/>
        <end position="519"/>
    </location>
</feature>
<dbReference type="PANTHER" id="PTHR22872:SF9">
    <property type="entry name" value="X-LINKED RETINITIS PIGMENTOSA GTPASE REGULATOR"/>
    <property type="match status" value="1"/>
</dbReference>
<dbReference type="GO" id="GO:0030030">
    <property type="term" value="P:cell projection organization"/>
    <property type="evidence" value="ECO:0007669"/>
    <property type="project" value="UniProtKB-KW"/>
</dbReference>
<evidence type="ECO:0000259" key="23">
    <source>
        <dbReference type="Pfam" id="PF25390"/>
    </source>
</evidence>
<dbReference type="InterPro" id="IPR009091">
    <property type="entry name" value="RCC1/BLIP-II"/>
</dbReference>
<evidence type="ECO:0000256" key="3">
    <source>
        <dbReference type="ARBA" id="ARBA00004555"/>
    </source>
</evidence>
<evidence type="ECO:0000256" key="20">
    <source>
        <dbReference type="ARBA" id="ARBA00073293"/>
    </source>
</evidence>
<keyword evidence="15" id="KW-0206">Cytoskeleton</keyword>
<keyword evidence="10" id="KW-0677">Repeat</keyword>
<keyword evidence="6" id="KW-0963">Cytoplasm</keyword>
<keyword evidence="16" id="KW-0966">Cell projection</keyword>
<proteinExistence type="predicted"/>
<reference evidence="24" key="1">
    <citation type="journal article" date="2022" name="bioRxiv">
        <title>Sequencing and chromosome-scale assembly of the giantPleurodeles waltlgenome.</title>
        <authorList>
            <person name="Brown T."/>
            <person name="Elewa A."/>
            <person name="Iarovenko S."/>
            <person name="Subramanian E."/>
            <person name="Araus A.J."/>
            <person name="Petzold A."/>
            <person name="Susuki M."/>
            <person name="Suzuki K.-i.T."/>
            <person name="Hayashi T."/>
            <person name="Toyoda A."/>
            <person name="Oliveira C."/>
            <person name="Osipova E."/>
            <person name="Leigh N.D."/>
            <person name="Simon A."/>
            <person name="Yun M.H."/>
        </authorList>
    </citation>
    <scope>NUCLEOTIDE SEQUENCE</scope>
    <source>
        <strain evidence="24">20211129_DDA</strain>
        <tissue evidence="24">Liver</tissue>
    </source>
</reference>
<dbReference type="PROSITE" id="PS50012">
    <property type="entry name" value="RCC1_3"/>
    <property type="match status" value="6"/>
</dbReference>
<keyword evidence="17" id="KW-0449">Lipoprotein</keyword>
<evidence type="ECO:0000256" key="14">
    <source>
        <dbReference type="ARBA" id="ARBA00023069"/>
    </source>
</evidence>
<keyword evidence="5" id="KW-0488">Methylation</keyword>
<evidence type="ECO:0000256" key="6">
    <source>
        <dbReference type="ARBA" id="ARBA00022490"/>
    </source>
</evidence>
<dbReference type="GO" id="GO:0007601">
    <property type="term" value="P:visual perception"/>
    <property type="evidence" value="ECO:0007669"/>
    <property type="project" value="UniProtKB-KW"/>
</dbReference>
<dbReference type="SUPFAM" id="SSF50985">
    <property type="entry name" value="RCC1/BLIP-II"/>
    <property type="match status" value="1"/>
</dbReference>
<feature type="repeat" description="RCC1" evidence="21">
    <location>
        <begin position="161"/>
        <end position="210"/>
    </location>
</feature>
<feature type="compositionally biased region" description="Polar residues" evidence="22">
    <location>
        <begin position="735"/>
        <end position="747"/>
    </location>
</feature>